<accession>A0A328D0X6</accession>
<name>A0A328D0X6_9ASTE</name>
<dbReference type="PANTHER" id="PTHR33130:SF45">
    <property type="entry name" value="OS05G0541700 PROTEIN"/>
    <property type="match status" value="1"/>
</dbReference>
<proteinExistence type="predicted"/>
<dbReference type="EMBL" id="NQVE01000215">
    <property type="protein sequence ID" value="RAL37989.1"/>
    <property type="molecule type" value="Genomic_DNA"/>
</dbReference>
<evidence type="ECO:0000313" key="3">
    <source>
        <dbReference type="Proteomes" id="UP000249390"/>
    </source>
</evidence>
<organism evidence="2 3">
    <name type="scientific">Cuscuta australis</name>
    <dbReference type="NCBI Taxonomy" id="267555"/>
    <lineage>
        <taxon>Eukaryota</taxon>
        <taxon>Viridiplantae</taxon>
        <taxon>Streptophyta</taxon>
        <taxon>Embryophyta</taxon>
        <taxon>Tracheophyta</taxon>
        <taxon>Spermatophyta</taxon>
        <taxon>Magnoliopsida</taxon>
        <taxon>eudicotyledons</taxon>
        <taxon>Gunneridae</taxon>
        <taxon>Pentapetalae</taxon>
        <taxon>asterids</taxon>
        <taxon>lamiids</taxon>
        <taxon>Solanales</taxon>
        <taxon>Convolvulaceae</taxon>
        <taxon>Cuscuteae</taxon>
        <taxon>Cuscuta</taxon>
        <taxon>Cuscuta subgen. Grammica</taxon>
        <taxon>Cuscuta sect. Cleistogrammica</taxon>
    </lineage>
</organism>
<evidence type="ECO:0008006" key="4">
    <source>
        <dbReference type="Google" id="ProtNLM"/>
    </source>
</evidence>
<feature type="compositionally biased region" description="Basic and acidic residues" evidence="1">
    <location>
        <begin position="82"/>
        <end position="97"/>
    </location>
</feature>
<dbReference type="AlphaFoldDB" id="A0A328D0X6"/>
<evidence type="ECO:0000313" key="2">
    <source>
        <dbReference type="EMBL" id="RAL37989.1"/>
    </source>
</evidence>
<protein>
    <recommendedName>
        <fullName evidence="4">DUF1639 domain-containing protein</fullName>
    </recommendedName>
</protein>
<sequence>MEKNCREGLLLRSTTLHHHHHKRSEARSAGNTTSHDFVLQWGSRKRLRCVKVHHKNPGFARADHDENSEPSGSSPARIATGRPDRRVCRSDPNKDSSHLLQHGGNRYLNLRQRQASPGLRNLRNCETSIPAMRERSNGLRNLASSPADHKKSGGVHNNVRSSHNGDNHHHRHGGGGSVSSETAQESKRGGGSSSGSDVVPGVWPPKFVIALTNKEKEEDFMAIKGSKLPQRPKKRAKFVQRTLNLISPGAWLCDLSLERYEVREKKVSKKVLFGNSICYMLLRNCCNYYYCCYYYYY</sequence>
<comment type="caution">
    <text evidence="2">The sequence shown here is derived from an EMBL/GenBank/DDBJ whole genome shotgun (WGS) entry which is preliminary data.</text>
</comment>
<keyword evidence="3" id="KW-1185">Reference proteome</keyword>
<gene>
    <name evidence="2" type="ORF">DM860_000683</name>
</gene>
<dbReference type="InterPro" id="IPR012438">
    <property type="entry name" value="DUF1639"/>
</dbReference>
<evidence type="ECO:0000256" key="1">
    <source>
        <dbReference type="SAM" id="MobiDB-lite"/>
    </source>
</evidence>
<feature type="region of interest" description="Disordered" evidence="1">
    <location>
        <begin position="58"/>
        <end position="107"/>
    </location>
</feature>
<dbReference type="Proteomes" id="UP000249390">
    <property type="component" value="Unassembled WGS sequence"/>
</dbReference>
<dbReference type="Pfam" id="PF07797">
    <property type="entry name" value="DUF1639"/>
    <property type="match status" value="1"/>
</dbReference>
<reference evidence="2 3" key="1">
    <citation type="submission" date="2018-06" db="EMBL/GenBank/DDBJ databases">
        <title>The Genome of Cuscuta australis (Dodder) Provides Insight into the Evolution of Plant Parasitism.</title>
        <authorList>
            <person name="Liu H."/>
        </authorList>
    </citation>
    <scope>NUCLEOTIDE SEQUENCE [LARGE SCALE GENOMIC DNA]</scope>
    <source>
        <strain evidence="3">cv. Yunnan</strain>
        <tissue evidence="2">Vines</tissue>
    </source>
</reference>
<feature type="region of interest" description="Disordered" evidence="1">
    <location>
        <begin position="141"/>
        <end position="199"/>
    </location>
</feature>
<dbReference type="PANTHER" id="PTHR33130">
    <property type="entry name" value="PUTATIVE (DUF1639)-RELATED"/>
    <property type="match status" value="1"/>
</dbReference>